<dbReference type="Pfam" id="PF11874">
    <property type="entry name" value="DUF3394"/>
    <property type="match status" value="1"/>
</dbReference>
<evidence type="ECO:0000256" key="1">
    <source>
        <dbReference type="SAM" id="Phobius"/>
    </source>
</evidence>
<feature type="non-terminal residue" evidence="2">
    <location>
        <position position="1"/>
    </location>
</feature>
<comment type="caution">
    <text evidence="2">The sequence shown here is derived from an EMBL/GenBank/DDBJ whole genome shotgun (WGS) entry which is preliminary data.</text>
</comment>
<keyword evidence="1" id="KW-0472">Membrane</keyword>
<protein>
    <submittedName>
        <fullName evidence="2">Uncharacterized protein</fullName>
    </submittedName>
</protein>
<feature type="transmembrane region" description="Helical" evidence="1">
    <location>
        <begin position="21"/>
        <end position="37"/>
    </location>
</feature>
<accession>A0A0F8Z3N0</accession>
<evidence type="ECO:0000313" key="2">
    <source>
        <dbReference type="EMBL" id="KKK80665.1"/>
    </source>
</evidence>
<dbReference type="InterPro" id="IPR021814">
    <property type="entry name" value="DUF3394"/>
</dbReference>
<reference evidence="2" key="1">
    <citation type="journal article" date="2015" name="Nature">
        <title>Complex archaea that bridge the gap between prokaryotes and eukaryotes.</title>
        <authorList>
            <person name="Spang A."/>
            <person name="Saw J.H."/>
            <person name="Jorgensen S.L."/>
            <person name="Zaremba-Niedzwiedzka K."/>
            <person name="Martijn J."/>
            <person name="Lind A.E."/>
            <person name="van Eijk R."/>
            <person name="Schleper C."/>
            <person name="Guy L."/>
            <person name="Ettema T.J."/>
        </authorList>
    </citation>
    <scope>NUCLEOTIDE SEQUENCE</scope>
</reference>
<dbReference type="PANTHER" id="PTHR43849:SF2">
    <property type="entry name" value="BLL3936 PROTEIN"/>
    <property type="match status" value="1"/>
</dbReference>
<dbReference type="EMBL" id="LAZR01053477">
    <property type="protein sequence ID" value="KKK80665.1"/>
    <property type="molecule type" value="Genomic_DNA"/>
</dbReference>
<keyword evidence="1" id="KW-1133">Transmembrane helix</keyword>
<name>A0A0F8Z3N0_9ZZZZ</name>
<dbReference type="PANTHER" id="PTHR43849">
    <property type="entry name" value="BLL3936 PROTEIN"/>
    <property type="match status" value="1"/>
</dbReference>
<feature type="transmembrane region" description="Helical" evidence="1">
    <location>
        <begin position="43"/>
        <end position="64"/>
    </location>
</feature>
<feature type="transmembrane region" description="Helical" evidence="1">
    <location>
        <begin position="76"/>
        <end position="94"/>
    </location>
</feature>
<proteinExistence type="predicted"/>
<sequence>AKSKPIATGIQGFLYDIRTSVIAFLFVINPELILFGVDTWGHGLLIFGMALIGMGAFECAAQGWCITKNRWYEIPFFLLASLALFHPGAIAPFIPIELPSKYFVFPLGIAIYLGVVIEQKLRMPPAPAPDEAG</sequence>
<organism evidence="2">
    <name type="scientific">marine sediment metagenome</name>
    <dbReference type="NCBI Taxonomy" id="412755"/>
    <lineage>
        <taxon>unclassified sequences</taxon>
        <taxon>metagenomes</taxon>
        <taxon>ecological metagenomes</taxon>
    </lineage>
</organism>
<gene>
    <name evidence="2" type="ORF">LCGC14_2821240</name>
</gene>
<dbReference type="AlphaFoldDB" id="A0A0F8Z3N0"/>
<keyword evidence="1" id="KW-0812">Transmembrane</keyword>